<reference evidence="2" key="1">
    <citation type="journal article" date="2012" name="J. Bacteriol.">
        <title>Draft Genome Sequence of Fusobacterium nucleatum ChDC F128, Isolated from a Periodontitis Lesion.</title>
        <authorList>
            <person name="Park S.N."/>
            <person name="Kong S.W."/>
            <person name="Kim H.S."/>
            <person name="Park M.S."/>
            <person name="Lee J.W."/>
            <person name="Cho E."/>
            <person name="Lim Y.K."/>
            <person name="Choi M.H."/>
            <person name="Chang Y.H."/>
            <person name="Shin J.H."/>
            <person name="Park H.S."/>
            <person name="Choi S.H."/>
            <person name="Kook J.K."/>
        </authorList>
    </citation>
    <scope>NUCLEOTIDE SEQUENCE [LARGE SCALE GENOMIC DNA]</scope>
    <source>
        <strain evidence="2">ChDC F128</strain>
    </source>
</reference>
<gene>
    <name evidence="1" type="ORF">B437_10380</name>
</gene>
<dbReference type="RefSeq" id="WP_005919504.1">
    <property type="nucleotide sequence ID" value="NZ_ALVD01000010.1"/>
</dbReference>
<dbReference type="EMBL" id="ALVD01000010">
    <property type="protein sequence ID" value="EJU06845.1"/>
    <property type="molecule type" value="Genomic_DNA"/>
</dbReference>
<comment type="caution">
    <text evidence="1">The sequence shown here is derived from an EMBL/GenBank/DDBJ whole genome shotgun (WGS) entry which is preliminary data.</text>
</comment>
<evidence type="ECO:0000313" key="2">
    <source>
        <dbReference type="Proteomes" id="UP000004829"/>
    </source>
</evidence>
<protein>
    <submittedName>
        <fullName evidence="1">Uncharacterized protein</fullName>
    </submittedName>
</protein>
<sequence length="203" mass="23120">MVLEENTLGNDINKILDKIIKILDKLSPELINAVKDLISSIAEFLGLKNKDEKLEDIGLKEEKSDKKSEDFNSKEEYMNYLKNEVELDSFDKEKLNNESLKEMYVNKGLELGIGAINEKLETNLSLEDVVKLAKAGVENPKDFITILDTFKEKEVEPKISDAIDKKTTIKEKVEVIGTLKEGVSKIENSKEIWNKLDNMLEDI</sequence>
<proteinExistence type="predicted"/>
<keyword evidence="2" id="KW-1185">Reference proteome</keyword>
<accession>A0ABN0GY50</accession>
<name>A0ABN0GY50_9FUSO</name>
<dbReference type="Proteomes" id="UP000004829">
    <property type="component" value="Unassembled WGS sequence"/>
</dbReference>
<evidence type="ECO:0000313" key="1">
    <source>
        <dbReference type="EMBL" id="EJU06845.1"/>
    </source>
</evidence>
<organism evidence="1 2">
    <name type="scientific">Fusobacterium hwasookii ChDC F128</name>
    <dbReference type="NCBI Taxonomy" id="1216362"/>
    <lineage>
        <taxon>Bacteria</taxon>
        <taxon>Fusobacteriati</taxon>
        <taxon>Fusobacteriota</taxon>
        <taxon>Fusobacteriia</taxon>
        <taxon>Fusobacteriales</taxon>
        <taxon>Fusobacteriaceae</taxon>
        <taxon>Fusobacterium</taxon>
    </lineage>
</organism>